<gene>
    <name evidence="1" type="ORF">MLD38_033825</name>
</gene>
<evidence type="ECO:0000313" key="1">
    <source>
        <dbReference type="EMBL" id="KAI4320329.1"/>
    </source>
</evidence>
<proteinExistence type="predicted"/>
<comment type="caution">
    <text evidence="1">The sequence shown here is derived from an EMBL/GenBank/DDBJ whole genome shotgun (WGS) entry which is preliminary data.</text>
</comment>
<protein>
    <submittedName>
        <fullName evidence="1">Uncharacterized protein</fullName>
    </submittedName>
</protein>
<reference evidence="2" key="1">
    <citation type="journal article" date="2023" name="Front. Plant Sci.">
        <title>Chromosomal-level genome assembly of Melastoma candidum provides insights into trichome evolution.</title>
        <authorList>
            <person name="Zhong Y."/>
            <person name="Wu W."/>
            <person name="Sun C."/>
            <person name="Zou P."/>
            <person name="Liu Y."/>
            <person name="Dai S."/>
            <person name="Zhou R."/>
        </authorList>
    </citation>
    <scope>NUCLEOTIDE SEQUENCE [LARGE SCALE GENOMIC DNA]</scope>
</reference>
<name>A0ACB9MAB0_9MYRT</name>
<keyword evidence="2" id="KW-1185">Reference proteome</keyword>
<organism evidence="1 2">
    <name type="scientific">Melastoma candidum</name>
    <dbReference type="NCBI Taxonomy" id="119954"/>
    <lineage>
        <taxon>Eukaryota</taxon>
        <taxon>Viridiplantae</taxon>
        <taxon>Streptophyta</taxon>
        <taxon>Embryophyta</taxon>
        <taxon>Tracheophyta</taxon>
        <taxon>Spermatophyta</taxon>
        <taxon>Magnoliopsida</taxon>
        <taxon>eudicotyledons</taxon>
        <taxon>Gunneridae</taxon>
        <taxon>Pentapetalae</taxon>
        <taxon>rosids</taxon>
        <taxon>malvids</taxon>
        <taxon>Myrtales</taxon>
        <taxon>Melastomataceae</taxon>
        <taxon>Melastomatoideae</taxon>
        <taxon>Melastomateae</taxon>
        <taxon>Melastoma</taxon>
    </lineage>
</organism>
<accession>A0ACB9MAB0</accession>
<dbReference type="EMBL" id="CM042889">
    <property type="protein sequence ID" value="KAI4320329.1"/>
    <property type="molecule type" value="Genomic_DNA"/>
</dbReference>
<dbReference type="Proteomes" id="UP001057402">
    <property type="component" value="Chromosome 10"/>
</dbReference>
<sequence>MEILLLLLVLVLLVILTAFANLARDTISCYLLTPMRIKRVMSRQGVSGPPPRFLVGNILEVASLVTRSTSRDMPSIDHDIVARLLPHYVLWSKIYGKMFIYWNGSEPRLCLTDTDMTKELLGKYSMVSGKSWFQQQGSKNFVGKGVLMANGQDWYHQRHIVAPTFLGDKLKSYTGYILESTEKMLQSLESAVESGKSEVEIGEYMTALTSDIITQTTFGSGCENGKKIFRLLTRLQRLTARSTRHLWFPGSRFFPSKYNRETKSLKKEVERLLTEIIQSRKDCVEIGRSSSWGNDLLGTLLNEMDNRASVTKPTPSSPDRFNLDLQLIMDECKTIVFTGHESTALLLTWTAMLLAAYPSWQDKIREEVKVVCNGGPPSIEHLPKLALLSMVINESLRLYPPVAILPRSAFEDIRLGDLDIPKGLALWIPVLAIHHSEQLWGKDANMFNPERFASRTYAPGRFIPFALGPRNCVGQSFAITEAKMILSMLISRFSFTISENYRHAPVTVLTIRPKHGVQIHLTPLKPKIPSP</sequence>
<evidence type="ECO:0000313" key="2">
    <source>
        <dbReference type="Proteomes" id="UP001057402"/>
    </source>
</evidence>